<feature type="region of interest" description="Disordered" evidence="1">
    <location>
        <begin position="1"/>
        <end position="52"/>
    </location>
</feature>
<keyword evidence="3" id="KW-1185">Reference proteome</keyword>
<organism evidence="2 3">
    <name type="scientific">Datura stramonium</name>
    <name type="common">Jimsonweed</name>
    <name type="synonym">Common thornapple</name>
    <dbReference type="NCBI Taxonomy" id="4076"/>
    <lineage>
        <taxon>Eukaryota</taxon>
        <taxon>Viridiplantae</taxon>
        <taxon>Streptophyta</taxon>
        <taxon>Embryophyta</taxon>
        <taxon>Tracheophyta</taxon>
        <taxon>Spermatophyta</taxon>
        <taxon>Magnoliopsida</taxon>
        <taxon>eudicotyledons</taxon>
        <taxon>Gunneridae</taxon>
        <taxon>Pentapetalae</taxon>
        <taxon>asterids</taxon>
        <taxon>lamiids</taxon>
        <taxon>Solanales</taxon>
        <taxon>Solanaceae</taxon>
        <taxon>Solanoideae</taxon>
        <taxon>Datureae</taxon>
        <taxon>Datura</taxon>
    </lineage>
</organism>
<feature type="compositionally biased region" description="Basic and acidic residues" evidence="1">
    <location>
        <begin position="99"/>
        <end position="109"/>
    </location>
</feature>
<dbReference type="EMBL" id="JACEIK010017830">
    <property type="protein sequence ID" value="MCE5165915.1"/>
    <property type="molecule type" value="Genomic_DNA"/>
</dbReference>
<gene>
    <name evidence="2" type="ORF">HAX54_013137</name>
</gene>
<protein>
    <submittedName>
        <fullName evidence="2">Uncharacterized protein</fullName>
    </submittedName>
</protein>
<comment type="caution">
    <text evidence="2">The sequence shown here is derived from an EMBL/GenBank/DDBJ whole genome shotgun (WGS) entry which is preliminary data.</text>
</comment>
<feature type="compositionally biased region" description="Polar residues" evidence="1">
    <location>
        <begin position="82"/>
        <end position="92"/>
    </location>
</feature>
<accession>A0ABS8Y5R1</accession>
<evidence type="ECO:0000256" key="1">
    <source>
        <dbReference type="SAM" id="MobiDB-lite"/>
    </source>
</evidence>
<proteinExistence type="predicted"/>
<name>A0ABS8Y5R1_DATST</name>
<dbReference type="Proteomes" id="UP000823775">
    <property type="component" value="Unassembled WGS sequence"/>
</dbReference>
<feature type="region of interest" description="Disordered" evidence="1">
    <location>
        <begin position="73"/>
        <end position="109"/>
    </location>
</feature>
<sequence>MRNREEREDGENDNAALMAKSEKDSNGDSTERRTSKTTTGGGNGGAVPPFSFSPLLLSTAAKSLSLHSFFSISFLSPPHNNPPTSLHKTLSTLPAKPSRPHDKPQRMLQ</sequence>
<feature type="compositionally biased region" description="Basic and acidic residues" evidence="1">
    <location>
        <begin position="20"/>
        <end position="34"/>
    </location>
</feature>
<evidence type="ECO:0000313" key="2">
    <source>
        <dbReference type="EMBL" id="MCE5165915.1"/>
    </source>
</evidence>
<evidence type="ECO:0000313" key="3">
    <source>
        <dbReference type="Proteomes" id="UP000823775"/>
    </source>
</evidence>
<reference evidence="2 3" key="1">
    <citation type="journal article" date="2021" name="BMC Genomics">
        <title>Datura genome reveals duplications of psychoactive alkaloid biosynthetic genes and high mutation rate following tissue culture.</title>
        <authorList>
            <person name="Rajewski A."/>
            <person name="Carter-House D."/>
            <person name="Stajich J."/>
            <person name="Litt A."/>
        </authorList>
    </citation>
    <scope>NUCLEOTIDE SEQUENCE [LARGE SCALE GENOMIC DNA]</scope>
    <source>
        <strain evidence="2">AR-01</strain>
    </source>
</reference>